<dbReference type="Pfam" id="PF23571">
    <property type="entry name" value="GH3_M"/>
    <property type="match status" value="1"/>
</dbReference>
<dbReference type="Pfam" id="PF03321">
    <property type="entry name" value="GH3"/>
    <property type="match status" value="1"/>
</dbReference>
<organism evidence="3 4">
    <name type="scientific">Pisolithus tinctorius Marx 270</name>
    <dbReference type="NCBI Taxonomy" id="870435"/>
    <lineage>
        <taxon>Eukaryota</taxon>
        <taxon>Fungi</taxon>
        <taxon>Dikarya</taxon>
        <taxon>Basidiomycota</taxon>
        <taxon>Agaricomycotina</taxon>
        <taxon>Agaricomycetes</taxon>
        <taxon>Agaricomycetidae</taxon>
        <taxon>Boletales</taxon>
        <taxon>Sclerodermatineae</taxon>
        <taxon>Pisolithaceae</taxon>
        <taxon>Pisolithus</taxon>
    </lineage>
</organism>
<reference evidence="4" key="2">
    <citation type="submission" date="2015-01" db="EMBL/GenBank/DDBJ databases">
        <title>Evolutionary Origins and Diversification of the Mycorrhizal Mutualists.</title>
        <authorList>
            <consortium name="DOE Joint Genome Institute"/>
            <consortium name="Mycorrhizal Genomics Consortium"/>
            <person name="Kohler A."/>
            <person name="Kuo A."/>
            <person name="Nagy L.G."/>
            <person name="Floudas D."/>
            <person name="Copeland A."/>
            <person name="Barry K.W."/>
            <person name="Cichocki N."/>
            <person name="Veneault-Fourrey C."/>
            <person name="LaButti K."/>
            <person name="Lindquist E.A."/>
            <person name="Lipzen A."/>
            <person name="Lundell T."/>
            <person name="Morin E."/>
            <person name="Murat C."/>
            <person name="Riley R."/>
            <person name="Ohm R."/>
            <person name="Sun H."/>
            <person name="Tunlid A."/>
            <person name="Henrissat B."/>
            <person name="Grigoriev I.V."/>
            <person name="Hibbett D.S."/>
            <person name="Martin F."/>
        </authorList>
    </citation>
    <scope>NUCLEOTIDE SEQUENCE [LARGE SCALE GENOMIC DNA]</scope>
    <source>
        <strain evidence="4">Marx 270</strain>
    </source>
</reference>
<evidence type="ECO:0000259" key="2">
    <source>
        <dbReference type="Pfam" id="PF23571"/>
    </source>
</evidence>
<dbReference type="InterPro" id="IPR004993">
    <property type="entry name" value="GH3"/>
</dbReference>
<protein>
    <recommendedName>
        <fullName evidence="2">GH3 middle domain-containing protein</fullName>
    </recommendedName>
</protein>
<dbReference type="GO" id="GO:0016881">
    <property type="term" value="F:acid-amino acid ligase activity"/>
    <property type="evidence" value="ECO:0007669"/>
    <property type="project" value="TreeGrafter"/>
</dbReference>
<reference evidence="3 4" key="1">
    <citation type="submission" date="2014-04" db="EMBL/GenBank/DDBJ databases">
        <authorList>
            <consortium name="DOE Joint Genome Institute"/>
            <person name="Kuo A."/>
            <person name="Kohler A."/>
            <person name="Costa M.D."/>
            <person name="Nagy L.G."/>
            <person name="Floudas D."/>
            <person name="Copeland A."/>
            <person name="Barry K.W."/>
            <person name="Cichocki N."/>
            <person name="Veneault-Fourrey C."/>
            <person name="LaButti K."/>
            <person name="Lindquist E.A."/>
            <person name="Lipzen A."/>
            <person name="Lundell T."/>
            <person name="Morin E."/>
            <person name="Murat C."/>
            <person name="Sun H."/>
            <person name="Tunlid A."/>
            <person name="Henrissat B."/>
            <person name="Grigoriev I.V."/>
            <person name="Hibbett D.S."/>
            <person name="Martin F."/>
            <person name="Nordberg H.P."/>
            <person name="Cantor M.N."/>
            <person name="Hua S.X."/>
        </authorList>
    </citation>
    <scope>NUCLEOTIDE SEQUENCE [LARGE SCALE GENOMIC DNA]</scope>
    <source>
        <strain evidence="3 4">Marx 270</strain>
    </source>
</reference>
<dbReference type="AlphaFoldDB" id="A0A0C3IT71"/>
<keyword evidence="1" id="KW-1133">Transmembrane helix</keyword>
<dbReference type="OrthoDB" id="10004661at2759"/>
<dbReference type="Proteomes" id="UP000054217">
    <property type="component" value="Unassembled WGS sequence"/>
</dbReference>
<dbReference type="EMBL" id="KN831998">
    <property type="protein sequence ID" value="KIO00113.1"/>
    <property type="molecule type" value="Genomic_DNA"/>
</dbReference>
<feature type="transmembrane region" description="Helical" evidence="1">
    <location>
        <begin position="218"/>
        <end position="242"/>
    </location>
</feature>
<proteinExistence type="predicted"/>
<evidence type="ECO:0000313" key="4">
    <source>
        <dbReference type="Proteomes" id="UP000054217"/>
    </source>
</evidence>
<sequence length="579" mass="64985">MPTTTVHPITALTPELEAVLKEDTDRHLRSLIAANIGTQYARSSPQLSDFYLAAKDKDVQNDETVLSDFRRLVSPTDYETYRPFFEKFNSRPCRLSEVENMLAPGLPAYIPLSSATSGKKSKQFAKYIRSQPRSTGISSLPVETAARFVTLAYRDPVVVVTDSGEVVARIPVCNESTGITRTQHNWSIETDDTHMASMIPGNTAPWATGLITHHRSFLLIHALFALANTSLEGIAAMFVVLFMDMVHRIEEEWPTLISSIRNGTIPDFEQIGHVRPYLQLNMHADPQRADELQDIGPPLSSPGWAQRVWPNLKVLSGVCSGTFARALPQARSILGPNVVVHNPCYLCTECFIGRPLNFDDTETFVVVTTDLIEFLDMTEERTHGQVLQAWDLQPGKFYQPVSTTHDGLWRYFIDDVIQVTGFDPRNGLPVFRYSRRKNLELRLPHAMITEADLVSVIHAISGKDIVEVEEFTTVVDDRKFPLTVGFFISVKGDIGPNAKSARQKAFAAFVETSDEHQIAFDTDEFGLPTIRVVKPGTFADYRRWRGESLNLSVVQSKLPSVLSDSRAQEWMTERVMLEL</sequence>
<name>A0A0C3IT71_PISTI</name>
<feature type="domain" description="GH3 middle" evidence="2">
    <location>
        <begin position="368"/>
        <end position="436"/>
    </location>
</feature>
<dbReference type="GO" id="GO:0005737">
    <property type="term" value="C:cytoplasm"/>
    <property type="evidence" value="ECO:0007669"/>
    <property type="project" value="TreeGrafter"/>
</dbReference>
<accession>A0A0C3IT71</accession>
<evidence type="ECO:0000256" key="1">
    <source>
        <dbReference type="SAM" id="Phobius"/>
    </source>
</evidence>
<dbReference type="PANTHER" id="PTHR31901">
    <property type="entry name" value="GH3 DOMAIN-CONTAINING PROTEIN"/>
    <property type="match status" value="1"/>
</dbReference>
<evidence type="ECO:0000313" key="3">
    <source>
        <dbReference type="EMBL" id="KIO00113.1"/>
    </source>
</evidence>
<keyword evidence="1" id="KW-0472">Membrane</keyword>
<dbReference type="InParanoid" id="A0A0C3IT71"/>
<keyword evidence="1" id="KW-0812">Transmembrane</keyword>
<gene>
    <name evidence="3" type="ORF">M404DRAFT_770036</name>
</gene>
<keyword evidence="4" id="KW-1185">Reference proteome</keyword>
<dbReference type="HOGENOM" id="CLU_032936_0_0_1"/>
<dbReference type="InterPro" id="IPR055377">
    <property type="entry name" value="GH3_M"/>
</dbReference>
<dbReference type="PANTHER" id="PTHR31901:SF9">
    <property type="entry name" value="GH3 DOMAIN-CONTAINING PROTEIN"/>
    <property type="match status" value="1"/>
</dbReference>